<dbReference type="EMBL" id="JBBPEH010000001">
    <property type="protein sequence ID" value="KAK7544034.1"/>
    <property type="molecule type" value="Genomic_DNA"/>
</dbReference>
<feature type="compositionally biased region" description="Low complexity" evidence="1">
    <location>
        <begin position="50"/>
        <end position="59"/>
    </location>
</feature>
<keyword evidence="3" id="KW-1185">Reference proteome</keyword>
<accession>A0ABR1M834</accession>
<feature type="compositionally biased region" description="Low complexity" evidence="1">
    <location>
        <begin position="33"/>
        <end position="43"/>
    </location>
</feature>
<dbReference type="Proteomes" id="UP001360953">
    <property type="component" value="Unassembled WGS sequence"/>
</dbReference>
<reference evidence="2 3" key="1">
    <citation type="submission" date="2024-04" db="EMBL/GenBank/DDBJ databases">
        <title>Phyllosticta paracitricarpa is synonymous to the EU quarantine fungus P. citricarpa based on phylogenomic analyses.</title>
        <authorList>
            <consortium name="Lawrence Berkeley National Laboratory"/>
            <person name="Van ingen-buijs V.A."/>
            <person name="Van westerhoven A.C."/>
            <person name="Haridas S."/>
            <person name="Skiadas P."/>
            <person name="Martin F."/>
            <person name="Groenewald J.Z."/>
            <person name="Crous P.W."/>
            <person name="Seidl M.F."/>
        </authorList>
    </citation>
    <scope>NUCLEOTIDE SEQUENCE [LARGE SCALE GENOMIC DNA]</scope>
    <source>
        <strain evidence="2 3">CPC 17464</strain>
    </source>
</reference>
<protein>
    <recommendedName>
        <fullName evidence="4">Tesmin/TSO1-like CXC domain-containing protein</fullName>
    </recommendedName>
</protein>
<feature type="compositionally biased region" description="Acidic residues" evidence="1">
    <location>
        <begin position="77"/>
        <end position="94"/>
    </location>
</feature>
<evidence type="ECO:0000313" key="2">
    <source>
        <dbReference type="EMBL" id="KAK7544034.1"/>
    </source>
</evidence>
<gene>
    <name evidence="2" type="ORF">J3D65DRAFT_598711</name>
</gene>
<name>A0ABR1M834_9PEZI</name>
<dbReference type="RefSeq" id="XP_066659269.1">
    <property type="nucleotide sequence ID" value="XM_066797857.1"/>
</dbReference>
<evidence type="ECO:0008006" key="4">
    <source>
        <dbReference type="Google" id="ProtNLM"/>
    </source>
</evidence>
<organism evidence="2 3">
    <name type="scientific">Phyllosticta citribraziliensis</name>
    <dbReference type="NCBI Taxonomy" id="989973"/>
    <lineage>
        <taxon>Eukaryota</taxon>
        <taxon>Fungi</taxon>
        <taxon>Dikarya</taxon>
        <taxon>Ascomycota</taxon>
        <taxon>Pezizomycotina</taxon>
        <taxon>Dothideomycetes</taxon>
        <taxon>Dothideomycetes incertae sedis</taxon>
        <taxon>Botryosphaeriales</taxon>
        <taxon>Phyllostictaceae</taxon>
        <taxon>Phyllosticta</taxon>
    </lineage>
</organism>
<dbReference type="GeneID" id="92030763"/>
<sequence>MDTVKNMKVSEFFAPMLNLKVSEFFQQLRQSVPSAAPTSSTAPTAPPTTAPIAQTPAPAVQDTAQVPGIEHAYGTGYDDDELDIYDSDDSDDSEGEPKYYANAPVTEGKVEPPENFSPQCRCTQGKGKGKGKGGGGPCANCACSKWGKRCSPQTCGCSGGVCQNPFNILNLEEIFGSADPVLSPCFISWILKRGYAKARVRLEHITLEWLFEKIGQSGEAECNDAWEAWFKEWAAVVDNANPDEKTQAMRALLRLAFDEDATHAGEPNGHFFSFCRPIRSNNAAIGRWVQADCTWHCRGCGECMDWREWHCRKCNKCAYGVSLPCDGCQGVCSSYHYMMKMEGGDRG</sequence>
<evidence type="ECO:0000256" key="1">
    <source>
        <dbReference type="SAM" id="MobiDB-lite"/>
    </source>
</evidence>
<proteinExistence type="predicted"/>
<comment type="caution">
    <text evidence="2">The sequence shown here is derived from an EMBL/GenBank/DDBJ whole genome shotgun (WGS) entry which is preliminary data.</text>
</comment>
<evidence type="ECO:0000313" key="3">
    <source>
        <dbReference type="Proteomes" id="UP001360953"/>
    </source>
</evidence>
<feature type="region of interest" description="Disordered" evidence="1">
    <location>
        <begin position="33"/>
        <end position="118"/>
    </location>
</feature>